<evidence type="ECO:0000256" key="1">
    <source>
        <dbReference type="SAM" id="MobiDB-lite"/>
    </source>
</evidence>
<feature type="chain" id="PRO_5043633018" evidence="2">
    <location>
        <begin position="21"/>
        <end position="55"/>
    </location>
</feature>
<evidence type="ECO:0000313" key="4">
    <source>
        <dbReference type="Proteomes" id="UP001199631"/>
    </source>
</evidence>
<comment type="caution">
    <text evidence="3">The sequence shown here is derived from an EMBL/GenBank/DDBJ whole genome shotgun (WGS) entry which is preliminary data.</text>
</comment>
<dbReference type="RefSeq" id="WP_238018461.1">
    <property type="nucleotide sequence ID" value="NZ_JAIFZM010000003.1"/>
</dbReference>
<protein>
    <submittedName>
        <fullName evidence="3">Uncharacterized protein</fullName>
    </submittedName>
</protein>
<keyword evidence="4" id="KW-1185">Reference proteome</keyword>
<keyword evidence="2" id="KW-0732">Signal</keyword>
<name>A0AAW5B4M1_9BACI</name>
<evidence type="ECO:0000256" key="2">
    <source>
        <dbReference type="SAM" id="SignalP"/>
    </source>
</evidence>
<dbReference type="EMBL" id="JAIFZM010000003">
    <property type="protein sequence ID" value="MCG3418331.1"/>
    <property type="molecule type" value="Genomic_DNA"/>
</dbReference>
<organism evidence="3 4">
    <name type="scientific">Oceanobacillus jordanicus</name>
    <dbReference type="NCBI Taxonomy" id="2867266"/>
    <lineage>
        <taxon>Bacteria</taxon>
        <taxon>Bacillati</taxon>
        <taxon>Bacillota</taxon>
        <taxon>Bacilli</taxon>
        <taxon>Bacillales</taxon>
        <taxon>Bacillaceae</taxon>
        <taxon>Oceanobacillus</taxon>
    </lineage>
</organism>
<accession>A0AAW5B4M1</accession>
<feature type="compositionally biased region" description="Polar residues" evidence="1">
    <location>
        <begin position="36"/>
        <end position="47"/>
    </location>
</feature>
<dbReference type="AlphaFoldDB" id="A0AAW5B4M1"/>
<proteinExistence type="predicted"/>
<feature type="signal peptide" evidence="2">
    <location>
        <begin position="1"/>
        <end position="20"/>
    </location>
</feature>
<feature type="region of interest" description="Disordered" evidence="1">
    <location>
        <begin position="29"/>
        <end position="55"/>
    </location>
</feature>
<gene>
    <name evidence="3" type="ORF">K3T81_04120</name>
</gene>
<reference evidence="3 4" key="1">
    <citation type="journal article" date="2022" name="Evol. Bioinform. Online">
        <title>Draft Genome Sequence of Oceanobacillus jordanicus Strain GSFE11, a Halotolerant Plant Growth-Promoting Bacterial Endophyte Isolated From the Jordan Valley.</title>
        <authorList>
            <person name="Alhindi T."/>
            <person name="Albdaiwi R."/>
        </authorList>
    </citation>
    <scope>NUCLEOTIDE SEQUENCE [LARGE SCALE GENOMIC DNA]</scope>
    <source>
        <strain evidence="3 4">GSFE11</strain>
    </source>
</reference>
<dbReference type="Proteomes" id="UP001199631">
    <property type="component" value="Unassembled WGS sequence"/>
</dbReference>
<sequence>MKCFILTVSGLMLLVMIVVTLNQQNSEEVVERQPDVANQQDNQVQSEQEPEQDSY</sequence>
<evidence type="ECO:0000313" key="3">
    <source>
        <dbReference type="EMBL" id="MCG3418331.1"/>
    </source>
</evidence>